<sequence length="58" mass="6448">MLVGDVRSDTAQSHAMVYGCLKLVWRRESESKPHTTLTFVIGLIMTPIEATSAGWVTR</sequence>
<evidence type="ECO:0000313" key="1">
    <source>
        <dbReference type="EMBL" id="KIK04154.1"/>
    </source>
</evidence>
<organism evidence="1 2">
    <name type="scientific">Laccaria amethystina LaAM-08-1</name>
    <dbReference type="NCBI Taxonomy" id="1095629"/>
    <lineage>
        <taxon>Eukaryota</taxon>
        <taxon>Fungi</taxon>
        <taxon>Dikarya</taxon>
        <taxon>Basidiomycota</taxon>
        <taxon>Agaricomycotina</taxon>
        <taxon>Agaricomycetes</taxon>
        <taxon>Agaricomycetidae</taxon>
        <taxon>Agaricales</taxon>
        <taxon>Agaricineae</taxon>
        <taxon>Hydnangiaceae</taxon>
        <taxon>Laccaria</taxon>
    </lineage>
</organism>
<reference evidence="1 2" key="1">
    <citation type="submission" date="2014-04" db="EMBL/GenBank/DDBJ databases">
        <authorList>
            <consortium name="DOE Joint Genome Institute"/>
            <person name="Kuo A."/>
            <person name="Kohler A."/>
            <person name="Nagy L.G."/>
            <person name="Floudas D."/>
            <person name="Copeland A."/>
            <person name="Barry K.W."/>
            <person name="Cichocki N."/>
            <person name="Veneault-Fourrey C."/>
            <person name="LaButti K."/>
            <person name="Lindquist E.A."/>
            <person name="Lipzen A."/>
            <person name="Lundell T."/>
            <person name="Morin E."/>
            <person name="Murat C."/>
            <person name="Sun H."/>
            <person name="Tunlid A."/>
            <person name="Henrissat B."/>
            <person name="Grigoriev I.V."/>
            <person name="Hibbett D.S."/>
            <person name="Martin F."/>
            <person name="Nordberg H.P."/>
            <person name="Cantor M.N."/>
            <person name="Hua S.X."/>
        </authorList>
    </citation>
    <scope>NUCLEOTIDE SEQUENCE [LARGE SCALE GENOMIC DNA]</scope>
    <source>
        <strain evidence="1 2">LaAM-08-1</strain>
    </source>
</reference>
<keyword evidence="2" id="KW-1185">Reference proteome</keyword>
<dbReference type="AlphaFoldDB" id="A0A0C9XR54"/>
<dbReference type="PROSITE" id="PS51257">
    <property type="entry name" value="PROKAR_LIPOPROTEIN"/>
    <property type="match status" value="1"/>
</dbReference>
<dbReference type="HOGENOM" id="CLU_2979448_0_0_1"/>
<protein>
    <submittedName>
        <fullName evidence="1">Uncharacterized protein</fullName>
    </submittedName>
</protein>
<evidence type="ECO:0000313" key="2">
    <source>
        <dbReference type="Proteomes" id="UP000054477"/>
    </source>
</evidence>
<reference evidence="2" key="2">
    <citation type="submission" date="2015-01" db="EMBL/GenBank/DDBJ databases">
        <title>Evolutionary Origins and Diversification of the Mycorrhizal Mutualists.</title>
        <authorList>
            <consortium name="DOE Joint Genome Institute"/>
            <consortium name="Mycorrhizal Genomics Consortium"/>
            <person name="Kohler A."/>
            <person name="Kuo A."/>
            <person name="Nagy L.G."/>
            <person name="Floudas D."/>
            <person name="Copeland A."/>
            <person name="Barry K.W."/>
            <person name="Cichocki N."/>
            <person name="Veneault-Fourrey C."/>
            <person name="LaButti K."/>
            <person name="Lindquist E.A."/>
            <person name="Lipzen A."/>
            <person name="Lundell T."/>
            <person name="Morin E."/>
            <person name="Murat C."/>
            <person name="Riley R."/>
            <person name="Ohm R."/>
            <person name="Sun H."/>
            <person name="Tunlid A."/>
            <person name="Henrissat B."/>
            <person name="Grigoriev I.V."/>
            <person name="Hibbett D.S."/>
            <person name="Martin F."/>
        </authorList>
    </citation>
    <scope>NUCLEOTIDE SEQUENCE [LARGE SCALE GENOMIC DNA]</scope>
    <source>
        <strain evidence="2">LaAM-08-1</strain>
    </source>
</reference>
<dbReference type="EMBL" id="KN838572">
    <property type="protein sequence ID" value="KIK04154.1"/>
    <property type="molecule type" value="Genomic_DNA"/>
</dbReference>
<gene>
    <name evidence="1" type="ORF">K443DRAFT_676118</name>
</gene>
<name>A0A0C9XR54_9AGAR</name>
<accession>A0A0C9XR54</accession>
<proteinExistence type="predicted"/>
<dbReference type="Proteomes" id="UP000054477">
    <property type="component" value="Unassembled WGS sequence"/>
</dbReference>